<sequence length="52" mass="5950">DWQPRRSIIALGSFTNRYGRNLIYSASEDRVVQVLDTRTTGGISFIHRQPVT</sequence>
<keyword evidence="2" id="KW-1185">Reference proteome</keyword>
<dbReference type="AlphaFoldDB" id="A0A9K3DAU1"/>
<proteinExistence type="predicted"/>
<protein>
    <submittedName>
        <fullName evidence="1">Uncharacterized protein</fullName>
    </submittedName>
</protein>
<evidence type="ECO:0000313" key="1">
    <source>
        <dbReference type="EMBL" id="GIQ91742.1"/>
    </source>
</evidence>
<dbReference type="EMBL" id="BDIP01008255">
    <property type="protein sequence ID" value="GIQ91742.1"/>
    <property type="molecule type" value="Genomic_DNA"/>
</dbReference>
<dbReference type="Proteomes" id="UP000265618">
    <property type="component" value="Unassembled WGS sequence"/>
</dbReference>
<name>A0A9K3DAU1_9EUKA</name>
<organism evidence="1 2">
    <name type="scientific">Kipferlia bialata</name>
    <dbReference type="NCBI Taxonomy" id="797122"/>
    <lineage>
        <taxon>Eukaryota</taxon>
        <taxon>Metamonada</taxon>
        <taxon>Carpediemonas-like organisms</taxon>
        <taxon>Kipferlia</taxon>
    </lineage>
</organism>
<evidence type="ECO:0000313" key="2">
    <source>
        <dbReference type="Proteomes" id="UP000265618"/>
    </source>
</evidence>
<reference evidence="1 2" key="1">
    <citation type="journal article" date="2018" name="PLoS ONE">
        <title>The draft genome of Kipferlia bialata reveals reductive genome evolution in fornicate parasites.</title>
        <authorList>
            <person name="Tanifuji G."/>
            <person name="Takabayashi S."/>
            <person name="Kume K."/>
            <person name="Takagi M."/>
            <person name="Nakayama T."/>
            <person name="Kamikawa R."/>
            <person name="Inagaki Y."/>
            <person name="Hashimoto T."/>
        </authorList>
    </citation>
    <scope>NUCLEOTIDE SEQUENCE [LARGE SCALE GENOMIC DNA]</scope>
    <source>
        <strain evidence="1">NY0173</strain>
    </source>
</reference>
<comment type="caution">
    <text evidence="1">The sequence shown here is derived from an EMBL/GenBank/DDBJ whole genome shotgun (WGS) entry which is preliminary data.</text>
</comment>
<feature type="non-terminal residue" evidence="1">
    <location>
        <position position="1"/>
    </location>
</feature>
<gene>
    <name evidence="1" type="ORF">KIPB_015125</name>
</gene>
<feature type="non-terminal residue" evidence="1">
    <location>
        <position position="52"/>
    </location>
</feature>
<accession>A0A9K3DAU1</accession>